<evidence type="ECO:0000313" key="5">
    <source>
        <dbReference type="Proteomes" id="UP000536275"/>
    </source>
</evidence>
<organism evidence="4 5">
    <name type="scientific">Candida albicans</name>
    <name type="common">Yeast</name>
    <dbReference type="NCBI Taxonomy" id="5476"/>
    <lineage>
        <taxon>Eukaryota</taxon>
        <taxon>Fungi</taxon>
        <taxon>Dikarya</taxon>
        <taxon>Ascomycota</taxon>
        <taxon>Saccharomycotina</taxon>
        <taxon>Pichiomycetes</taxon>
        <taxon>Debaryomycetaceae</taxon>
        <taxon>Candida/Lodderomyces clade</taxon>
        <taxon>Candida</taxon>
    </lineage>
</organism>
<accession>A0A8H6C3S2</accession>
<dbReference type="PANTHER" id="PTHR24070">
    <property type="entry name" value="RAS, DI-RAS, AND RHEB FAMILY MEMBERS OF SMALL GTPASE SUPERFAMILY"/>
    <property type="match status" value="1"/>
</dbReference>
<evidence type="ECO:0000256" key="3">
    <source>
        <dbReference type="SAM" id="MobiDB-lite"/>
    </source>
</evidence>
<dbReference type="GO" id="GO:0005525">
    <property type="term" value="F:GTP binding"/>
    <property type="evidence" value="ECO:0007669"/>
    <property type="project" value="UniProtKB-KW"/>
</dbReference>
<feature type="region of interest" description="Disordered" evidence="3">
    <location>
        <begin position="194"/>
        <end position="228"/>
    </location>
</feature>
<dbReference type="SMART" id="SM00174">
    <property type="entry name" value="RHO"/>
    <property type="match status" value="1"/>
</dbReference>
<proteinExistence type="predicted"/>
<keyword evidence="1" id="KW-0547">Nucleotide-binding</keyword>
<feature type="compositionally biased region" description="Polar residues" evidence="3">
    <location>
        <begin position="298"/>
        <end position="311"/>
    </location>
</feature>
<dbReference type="Gene3D" id="3.40.50.300">
    <property type="entry name" value="P-loop containing nucleotide triphosphate hydrolases"/>
    <property type="match status" value="1"/>
</dbReference>
<comment type="caution">
    <text evidence="4">The sequence shown here is derived from an EMBL/GenBank/DDBJ whole genome shotgun (WGS) entry which is preliminary data.</text>
</comment>
<sequence>MSLLLDSLHALTKNYDMCVIGSSSVGKSTLILHYVYHHFDESLYDLDAVYTKRIITPDTNGKFREITIFESDFHIDMYTLTRERHVLNANTIVLVYAIDDYQSFTALEDYYERINQLRPSIPISVIASKLDLDTNREVSYYEGAEFAKRIGAVSFNECTRANVMGVNQAFESIANVAVKIQLDKDNTVPTVDNEIQQKENDQDSNITTTPTSTTTQSQTSNYSPQRSLQESIPVNNFTQYDNNPHQVNSNKNQFDVEQNTPLSTLTRESAMLTSDLNGSTPIAQTPSTSSRQRKTRLKQSSGPSAKSSQIHAENKCCIIT</sequence>
<feature type="compositionally biased region" description="Low complexity" evidence="3">
    <location>
        <begin position="207"/>
        <end position="220"/>
    </location>
</feature>
<dbReference type="GO" id="GO:0007165">
    <property type="term" value="P:signal transduction"/>
    <property type="evidence" value="ECO:0007669"/>
    <property type="project" value="InterPro"/>
</dbReference>
<feature type="compositionally biased region" description="Polar residues" evidence="3">
    <location>
        <begin position="274"/>
        <end position="290"/>
    </location>
</feature>
<dbReference type="InterPro" id="IPR001806">
    <property type="entry name" value="Small_GTPase"/>
</dbReference>
<keyword evidence="2" id="KW-0342">GTP-binding</keyword>
<name>A0A8H6C3S2_CANAX</name>
<dbReference type="PROSITE" id="PS51419">
    <property type="entry name" value="RAB"/>
    <property type="match status" value="1"/>
</dbReference>
<dbReference type="PROSITE" id="PS51421">
    <property type="entry name" value="RAS"/>
    <property type="match status" value="1"/>
</dbReference>
<evidence type="ECO:0000256" key="1">
    <source>
        <dbReference type="ARBA" id="ARBA00022741"/>
    </source>
</evidence>
<dbReference type="Proteomes" id="UP000536275">
    <property type="component" value="Unassembled WGS sequence"/>
</dbReference>
<dbReference type="InterPro" id="IPR027417">
    <property type="entry name" value="P-loop_NTPase"/>
</dbReference>
<dbReference type="InterPro" id="IPR020849">
    <property type="entry name" value="Small_GTPase_Ras-type"/>
</dbReference>
<protein>
    <submittedName>
        <fullName evidence="4">Ras family protein</fullName>
    </submittedName>
</protein>
<dbReference type="PRINTS" id="PR00449">
    <property type="entry name" value="RASTRNSFRMNG"/>
</dbReference>
<dbReference type="SMART" id="SM00175">
    <property type="entry name" value="RAB"/>
    <property type="match status" value="1"/>
</dbReference>
<dbReference type="SMART" id="SM00173">
    <property type="entry name" value="RAS"/>
    <property type="match status" value="1"/>
</dbReference>
<dbReference type="AlphaFoldDB" id="A0A8H6C3S2"/>
<evidence type="ECO:0000313" key="4">
    <source>
        <dbReference type="EMBL" id="KAF6072275.1"/>
    </source>
</evidence>
<feature type="region of interest" description="Disordered" evidence="3">
    <location>
        <begin position="274"/>
        <end position="313"/>
    </location>
</feature>
<gene>
    <name evidence="4" type="ORF">FOB64_000325</name>
</gene>
<reference evidence="4 5" key="1">
    <citation type="submission" date="2020-03" db="EMBL/GenBank/DDBJ databases">
        <title>FDA dAtabase for Regulatory Grade micrObial Sequences (FDA-ARGOS): Supporting development and validation of Infectious Disease Dx tests.</title>
        <authorList>
            <person name="Campos J."/>
            <person name="Goldberg B."/>
            <person name="Tallon L."/>
            <person name="Sadzewicz L."/>
            <person name="Vavikolanu K."/>
            <person name="Mehta A."/>
            <person name="Aluvathingal J."/>
            <person name="Nadendla S."/>
            <person name="Nandy P."/>
            <person name="Geyer C."/>
            <person name="Yan Y."/>
            <person name="Sichtig H."/>
        </authorList>
    </citation>
    <scope>NUCLEOTIDE SEQUENCE [LARGE SCALE GENOMIC DNA]</scope>
    <source>
        <strain evidence="4 5">FDAARGOS_656</strain>
    </source>
</reference>
<dbReference type="EMBL" id="JABWAD010000007">
    <property type="protein sequence ID" value="KAF6072275.1"/>
    <property type="molecule type" value="Genomic_DNA"/>
</dbReference>
<dbReference type="GO" id="GO:0016020">
    <property type="term" value="C:membrane"/>
    <property type="evidence" value="ECO:0007669"/>
    <property type="project" value="InterPro"/>
</dbReference>
<evidence type="ECO:0000256" key="2">
    <source>
        <dbReference type="ARBA" id="ARBA00023134"/>
    </source>
</evidence>
<dbReference type="GO" id="GO:0003924">
    <property type="term" value="F:GTPase activity"/>
    <property type="evidence" value="ECO:0007669"/>
    <property type="project" value="InterPro"/>
</dbReference>
<dbReference type="SUPFAM" id="SSF52540">
    <property type="entry name" value="P-loop containing nucleoside triphosphate hydrolases"/>
    <property type="match status" value="1"/>
</dbReference>
<dbReference type="Pfam" id="PF00071">
    <property type="entry name" value="Ras"/>
    <property type="match status" value="1"/>
</dbReference>